<dbReference type="PANTHER" id="PTHR46731">
    <property type="entry name" value="F-BOX ONLY PROTEIN 15"/>
    <property type="match status" value="1"/>
</dbReference>
<accession>A0A8J5ZLP1</accession>
<dbReference type="Proteomes" id="UP000700334">
    <property type="component" value="Unassembled WGS sequence"/>
</dbReference>
<comment type="caution">
    <text evidence="1">The sequence shown here is derived from an EMBL/GenBank/DDBJ whole genome shotgun (WGS) entry which is preliminary data.</text>
</comment>
<evidence type="ECO:0000313" key="2">
    <source>
        <dbReference type="Proteomes" id="UP000700334"/>
    </source>
</evidence>
<dbReference type="OrthoDB" id="3219396at2759"/>
<organism evidence="1 2">
    <name type="scientific">Galemys pyrenaicus</name>
    <name type="common">Iberian desman</name>
    <name type="synonym">Pyrenean desman</name>
    <dbReference type="NCBI Taxonomy" id="202257"/>
    <lineage>
        <taxon>Eukaryota</taxon>
        <taxon>Metazoa</taxon>
        <taxon>Chordata</taxon>
        <taxon>Craniata</taxon>
        <taxon>Vertebrata</taxon>
        <taxon>Euteleostomi</taxon>
        <taxon>Mammalia</taxon>
        <taxon>Eutheria</taxon>
        <taxon>Laurasiatheria</taxon>
        <taxon>Eulipotyphla</taxon>
        <taxon>Talpidae</taxon>
        <taxon>Galemys</taxon>
    </lineage>
</organism>
<gene>
    <name evidence="1" type="ORF">J0S82_015089</name>
</gene>
<dbReference type="GO" id="GO:0019005">
    <property type="term" value="C:SCF ubiquitin ligase complex"/>
    <property type="evidence" value="ECO:0007669"/>
    <property type="project" value="TreeGrafter"/>
</dbReference>
<keyword evidence="2" id="KW-1185">Reference proteome</keyword>
<dbReference type="PANTHER" id="PTHR46731:SF1">
    <property type="entry name" value="F-BOX ONLY PROTEIN 15"/>
    <property type="match status" value="1"/>
</dbReference>
<proteinExistence type="predicted"/>
<dbReference type="AlphaFoldDB" id="A0A8J5ZLP1"/>
<evidence type="ECO:0000313" key="1">
    <source>
        <dbReference type="EMBL" id="KAG8504373.1"/>
    </source>
</evidence>
<protein>
    <submittedName>
        <fullName evidence="1">F-box only protein 15</fullName>
    </submittedName>
</protein>
<sequence length="85" mass="9728">MDVTLLDECAKPFWCVSSPVRMRPCPSPPDGPHFLGPTCRVDYADEDGRVCAELVWMEETEEHFLVSLVLHLSLAKVNRWFGTRH</sequence>
<reference evidence="1" key="1">
    <citation type="journal article" date="2021" name="Evol. Appl.">
        <title>The genome of the Pyrenean desman and the effects of bottlenecks and inbreeding on the genomic landscape of an endangered species.</title>
        <authorList>
            <person name="Escoda L."/>
            <person name="Castresana J."/>
        </authorList>
    </citation>
    <scope>NUCLEOTIDE SEQUENCE</scope>
    <source>
        <strain evidence="1">IBE-C5619</strain>
    </source>
</reference>
<name>A0A8J5ZLP1_GALPY</name>
<dbReference type="EMBL" id="JAGFMF010012294">
    <property type="protein sequence ID" value="KAG8504373.1"/>
    <property type="molecule type" value="Genomic_DNA"/>
</dbReference>